<dbReference type="InterPro" id="IPR006222">
    <property type="entry name" value="GCVT_N"/>
</dbReference>
<dbReference type="PANTHER" id="PTHR43757">
    <property type="entry name" value="AMINOMETHYLTRANSFERASE"/>
    <property type="match status" value="1"/>
</dbReference>
<name>A0ABT5TWN8_9MICO</name>
<organism evidence="4 5">
    <name type="scientific">Georgenia halotolerans</name>
    <dbReference type="NCBI Taxonomy" id="3028317"/>
    <lineage>
        <taxon>Bacteria</taxon>
        <taxon>Bacillati</taxon>
        <taxon>Actinomycetota</taxon>
        <taxon>Actinomycetes</taxon>
        <taxon>Micrococcales</taxon>
        <taxon>Bogoriellaceae</taxon>
        <taxon>Georgenia</taxon>
    </lineage>
</organism>
<keyword evidence="5" id="KW-1185">Reference proteome</keyword>
<dbReference type="InterPro" id="IPR028896">
    <property type="entry name" value="GcvT/YgfZ/DmdA"/>
</dbReference>
<evidence type="ECO:0000259" key="2">
    <source>
        <dbReference type="Pfam" id="PF01571"/>
    </source>
</evidence>
<dbReference type="InterPro" id="IPR027266">
    <property type="entry name" value="TrmE/GcvT-like"/>
</dbReference>
<dbReference type="InterPro" id="IPR013977">
    <property type="entry name" value="GcvT_C"/>
</dbReference>
<sequence>LRYYAIVSTAVAGVPVLLARTGYTGEDGFELSVPAASAVELWGALEVAGGPEVAPCGLACRDSLRLEAGMPLYGNELSRSVTPYETGAGRVVHLDHDFVGRAALARRHEEPSGTVLAGLVGEGRRAARPGCTVHDGDREVGTVTSGMLSPTSGHPVALALMESSLAVAGARLEVDVRGTRQPVTVVDPPFYRRPDATRPTGRETTRPAHEEHP</sequence>
<gene>
    <name evidence="4" type="ORF">PU560_08285</name>
</gene>
<proteinExistence type="predicted"/>
<dbReference type="Gene3D" id="2.40.30.110">
    <property type="entry name" value="Aminomethyltransferase beta-barrel domains"/>
    <property type="match status" value="1"/>
</dbReference>
<dbReference type="SUPFAM" id="SSF103025">
    <property type="entry name" value="Folate-binding domain"/>
    <property type="match status" value="1"/>
</dbReference>
<dbReference type="Gene3D" id="4.10.1250.10">
    <property type="entry name" value="Aminomethyltransferase fragment"/>
    <property type="match status" value="1"/>
</dbReference>
<dbReference type="InterPro" id="IPR029043">
    <property type="entry name" value="GcvT/YgfZ_C"/>
</dbReference>
<reference evidence="4" key="1">
    <citation type="submission" date="2023-02" db="EMBL/GenBank/DDBJ databases">
        <title>Georgenia sp.10Sc9-8, isolated from a soil sample collected from the Taklamakan desert.</title>
        <authorList>
            <person name="Liu S."/>
        </authorList>
    </citation>
    <scope>NUCLEOTIDE SEQUENCE</scope>
    <source>
        <strain evidence="4">10Sc9-8</strain>
    </source>
</reference>
<accession>A0ABT5TWN8</accession>
<dbReference type="Proteomes" id="UP001165561">
    <property type="component" value="Unassembled WGS sequence"/>
</dbReference>
<dbReference type="Pfam" id="PF08669">
    <property type="entry name" value="GCV_T_C"/>
    <property type="match status" value="1"/>
</dbReference>
<feature type="region of interest" description="Disordered" evidence="1">
    <location>
        <begin position="185"/>
        <end position="213"/>
    </location>
</feature>
<dbReference type="Gene3D" id="3.30.1360.120">
    <property type="entry name" value="Probable tRNA modification gtpase trme, domain 1"/>
    <property type="match status" value="1"/>
</dbReference>
<dbReference type="EMBL" id="JARACI010000892">
    <property type="protein sequence ID" value="MDD9206467.1"/>
    <property type="molecule type" value="Genomic_DNA"/>
</dbReference>
<dbReference type="SUPFAM" id="SSF101790">
    <property type="entry name" value="Aminomethyltransferase beta-barrel domain"/>
    <property type="match status" value="1"/>
</dbReference>
<protein>
    <submittedName>
        <fullName evidence="4">Glycine cleavage T C-terminal barrel domain-containing protein</fullName>
    </submittedName>
</protein>
<feature type="domain" description="Aminomethyltransferase C-terminal" evidence="3">
    <location>
        <begin position="116"/>
        <end position="191"/>
    </location>
</feature>
<dbReference type="PANTHER" id="PTHR43757:SF2">
    <property type="entry name" value="AMINOMETHYLTRANSFERASE, MITOCHONDRIAL"/>
    <property type="match status" value="1"/>
</dbReference>
<feature type="compositionally biased region" description="Basic and acidic residues" evidence="1">
    <location>
        <begin position="190"/>
        <end position="213"/>
    </location>
</feature>
<evidence type="ECO:0000259" key="3">
    <source>
        <dbReference type="Pfam" id="PF08669"/>
    </source>
</evidence>
<dbReference type="Pfam" id="PF01571">
    <property type="entry name" value="GCV_T"/>
    <property type="match status" value="1"/>
</dbReference>
<feature type="domain" description="GCVT N-terminal" evidence="2">
    <location>
        <begin position="2"/>
        <end position="95"/>
    </location>
</feature>
<evidence type="ECO:0000256" key="1">
    <source>
        <dbReference type="SAM" id="MobiDB-lite"/>
    </source>
</evidence>
<evidence type="ECO:0000313" key="5">
    <source>
        <dbReference type="Proteomes" id="UP001165561"/>
    </source>
</evidence>
<comment type="caution">
    <text evidence="4">The sequence shown here is derived from an EMBL/GenBank/DDBJ whole genome shotgun (WGS) entry which is preliminary data.</text>
</comment>
<feature type="non-terminal residue" evidence="4">
    <location>
        <position position="1"/>
    </location>
</feature>
<evidence type="ECO:0000313" key="4">
    <source>
        <dbReference type="EMBL" id="MDD9206467.1"/>
    </source>
</evidence>